<organism evidence="3 4">
    <name type="scientific">Candidatus Burkholderia pumila</name>
    <dbReference type="NCBI Taxonomy" id="1090375"/>
    <lineage>
        <taxon>Bacteria</taxon>
        <taxon>Pseudomonadati</taxon>
        <taxon>Pseudomonadota</taxon>
        <taxon>Betaproteobacteria</taxon>
        <taxon>Burkholderiales</taxon>
        <taxon>Burkholderiaceae</taxon>
        <taxon>Burkholderia</taxon>
    </lineage>
</organism>
<evidence type="ECO:0000313" key="4">
    <source>
        <dbReference type="Proteomes" id="UP000242951"/>
    </source>
</evidence>
<dbReference type="EC" id="6.2.1.3" evidence="3"/>
<dbReference type="SUPFAM" id="SSF56801">
    <property type="entry name" value="Acetyl-CoA synthetase-like"/>
    <property type="match status" value="1"/>
</dbReference>
<keyword evidence="4" id="KW-1185">Reference proteome</keyword>
<dbReference type="InterPro" id="IPR025110">
    <property type="entry name" value="AMP-bd_C"/>
</dbReference>
<feature type="domain" description="AMP-dependent synthetase/ligase" evidence="1">
    <location>
        <begin position="22"/>
        <end position="302"/>
    </location>
</feature>
<dbReference type="InterPro" id="IPR045851">
    <property type="entry name" value="AMP-bd_C_sf"/>
</dbReference>
<dbReference type="InterPro" id="IPR042099">
    <property type="entry name" value="ANL_N_sf"/>
</dbReference>
<gene>
    <name evidence="3" type="ORF">BPMI_03775</name>
</gene>
<proteinExistence type="predicted"/>
<dbReference type="Pfam" id="PF13193">
    <property type="entry name" value="AMP-binding_C"/>
    <property type="match status" value="1"/>
</dbReference>
<evidence type="ECO:0000259" key="2">
    <source>
        <dbReference type="Pfam" id="PF13193"/>
    </source>
</evidence>
<dbReference type="CDD" id="cd04433">
    <property type="entry name" value="AFD_class_I"/>
    <property type="match status" value="1"/>
</dbReference>
<feature type="domain" description="AMP-binding enzyme C-terminal" evidence="2">
    <location>
        <begin position="354"/>
        <end position="405"/>
    </location>
</feature>
<accession>A0ABR5HLI6</accession>
<dbReference type="Gene3D" id="3.30.300.30">
    <property type="match status" value="1"/>
</dbReference>
<sequence>MDIQTGASLLVPMRVNRTSIGLLFGALQYGLLPVLIKPTMPANLMCDIVEKIGGSFVVATAATKSVFWARGYAVLGEEFEGSQVLCGPSKCELQKIHLPGLIGILSSGSTGMPKIIIHPFSNLLRNALMHIDAIGLDSSDTVVLNLPLNYSYGLVAGLLATLLAGSKGVLVDPQRVDMRRVLNAYGVTTCMGTPSSVLANFPADSLARLKRLTVGGDAMRANLALSLLSAMKCGEIFATYGLTEAGPRVATWRLEAPTIQHYQAVPLGVPLENVRLSLSENECDDAYRELLVETPTVMHGYLGDEAGTCAVLDRPGGTLRTGDLFGSRDGMLFFSGRLKRVIVRGGENIYPAFVEEAVMRFPDIEDVWVTGEAHDALGQIPIAYLISSKLIDVGALARELRRYLPTSHIPTRWEQVREFPVNIRK</sequence>
<evidence type="ECO:0000259" key="1">
    <source>
        <dbReference type="Pfam" id="PF00501"/>
    </source>
</evidence>
<evidence type="ECO:0000313" key="3">
    <source>
        <dbReference type="EMBL" id="KMQ80209.1"/>
    </source>
</evidence>
<dbReference type="PANTHER" id="PTHR43767">
    <property type="entry name" value="LONG-CHAIN-FATTY-ACID--COA LIGASE"/>
    <property type="match status" value="1"/>
</dbReference>
<keyword evidence="3" id="KW-0436">Ligase</keyword>
<protein>
    <submittedName>
        <fullName evidence="3">Long-chain-fatty-acid--CoA ligase</fullName>
        <ecNumber evidence="3">6.2.1.3</ecNumber>
    </submittedName>
</protein>
<dbReference type="InterPro" id="IPR050237">
    <property type="entry name" value="ATP-dep_AMP-bd_enzyme"/>
</dbReference>
<dbReference type="Gene3D" id="3.40.50.12780">
    <property type="entry name" value="N-terminal domain of ligase-like"/>
    <property type="match status" value="1"/>
</dbReference>
<dbReference type="GO" id="GO:0004467">
    <property type="term" value="F:long-chain fatty acid-CoA ligase activity"/>
    <property type="evidence" value="ECO:0007669"/>
    <property type="project" value="UniProtKB-EC"/>
</dbReference>
<dbReference type="Proteomes" id="UP000242951">
    <property type="component" value="Unassembled WGS sequence"/>
</dbReference>
<dbReference type="PANTHER" id="PTHR43767:SF1">
    <property type="entry name" value="NONRIBOSOMAL PEPTIDE SYNTHASE PES1 (EUROFUNG)-RELATED"/>
    <property type="match status" value="1"/>
</dbReference>
<reference evidence="3 4" key="1">
    <citation type="submission" date="2015-06" db="EMBL/GenBank/DDBJ databases">
        <title>Comparative genomics of Burkholderia leaf nodule symbionts.</title>
        <authorList>
            <person name="Carlier A."/>
            <person name="Eberl L."/>
            <person name="Pinto-Carbo M."/>
        </authorList>
    </citation>
    <scope>NUCLEOTIDE SEQUENCE [LARGE SCALE GENOMIC DNA]</scope>
    <source>
        <strain evidence="3 4">UZHbot3</strain>
    </source>
</reference>
<dbReference type="EMBL" id="LELG01000133">
    <property type="protein sequence ID" value="KMQ80209.1"/>
    <property type="molecule type" value="Genomic_DNA"/>
</dbReference>
<dbReference type="InterPro" id="IPR000873">
    <property type="entry name" value="AMP-dep_synth/lig_dom"/>
</dbReference>
<comment type="caution">
    <text evidence="3">The sequence shown here is derived from an EMBL/GenBank/DDBJ whole genome shotgun (WGS) entry which is preliminary data.</text>
</comment>
<name>A0ABR5HLI6_9BURK</name>
<dbReference type="Pfam" id="PF00501">
    <property type="entry name" value="AMP-binding"/>
    <property type="match status" value="1"/>
</dbReference>